<dbReference type="EMBL" id="GGEC01090753">
    <property type="protein sequence ID" value="MBX71237.1"/>
    <property type="molecule type" value="Transcribed_RNA"/>
</dbReference>
<sequence>MASNANSRKTKPQGFKMESNCFHMVTGVLCCEPKTNFEQLKI</sequence>
<organism evidence="1">
    <name type="scientific">Rhizophora mucronata</name>
    <name type="common">Asiatic mangrove</name>
    <dbReference type="NCBI Taxonomy" id="61149"/>
    <lineage>
        <taxon>Eukaryota</taxon>
        <taxon>Viridiplantae</taxon>
        <taxon>Streptophyta</taxon>
        <taxon>Embryophyta</taxon>
        <taxon>Tracheophyta</taxon>
        <taxon>Spermatophyta</taxon>
        <taxon>Magnoliopsida</taxon>
        <taxon>eudicotyledons</taxon>
        <taxon>Gunneridae</taxon>
        <taxon>Pentapetalae</taxon>
        <taxon>rosids</taxon>
        <taxon>fabids</taxon>
        <taxon>Malpighiales</taxon>
        <taxon>Rhizophoraceae</taxon>
        <taxon>Rhizophora</taxon>
    </lineage>
</organism>
<protein>
    <submittedName>
        <fullName evidence="1">Uncharacterized protein</fullName>
    </submittedName>
</protein>
<dbReference type="AlphaFoldDB" id="A0A2P2QWA7"/>
<proteinExistence type="predicted"/>
<evidence type="ECO:0000313" key="1">
    <source>
        <dbReference type="EMBL" id="MBX71237.1"/>
    </source>
</evidence>
<reference evidence="1" key="1">
    <citation type="submission" date="2018-02" db="EMBL/GenBank/DDBJ databases">
        <title>Rhizophora mucronata_Transcriptome.</title>
        <authorList>
            <person name="Meera S.P."/>
            <person name="Sreeshan A."/>
            <person name="Augustine A."/>
        </authorList>
    </citation>
    <scope>NUCLEOTIDE SEQUENCE</scope>
    <source>
        <tissue evidence="1">Leaf</tissue>
    </source>
</reference>
<accession>A0A2P2QWA7</accession>
<name>A0A2P2QWA7_RHIMU</name>